<keyword evidence="2" id="KW-1185">Reference proteome</keyword>
<sequence length="725" mass="80595">MSSKVAPFFISKRFHVWVSRKFHFCSIPCAAHVQAPSETDRVRLNSGALESVTRGLKKNLHPERLVHVLDSMLDFDLSISVFKWASKQRNFQHTTETFVHMILKLGMAGRHQEMDVFLKEMVKLESPHKEEGFDCLINSFCTSGGLREALLVFENACLANYRISISTCNVLLKDLVSNKGDLQLVLFVYKEMVKSGTLPNIETLNCLIKALLESEWIDLALEQFHRMNKKNCEPNTQTFEIVIGGLCSSGRVDEAIMFLNQMLKVGCCLNYEFYENIIPLFCKADKIKEANKLFKTMKAEGYSPGVHLYGVIIHFLSGKLELDKALELFEEMADVGVLPVTSIYVDIVSGYCKLGKLNEAMDFLIDGSVSEVEPYNTLLKGCCDLGRFPEAIGFLESMAGMCNNLSWSILIRGLCEKGKLGNAFEILGRMIVSSYMPDQVTLSGIIIGCCRKRAYQSALDNFRLVCANNMSMDSESCSQLIEGLCHVNKIQEAVEVFTYITGKDGGILSTNSLNVLIEGICLAGKVDEAIRIRSLACCTGVYSVPATYSIITHKLLELKKANNVQAFLSQILVEGCNVDVTLYCLLIRGLCAESSAKEAALLFNLMVRDGFTPDSGTLQTLISYLVTISHLHMALHCLDKVFNKEESLTPTICNMVIRGLLKGGYKSEASKYLDMMLEKGWVPDADTHGLLVGNLHLDKSGGILEAYEHDDEDKVSNILAEGLEN</sequence>
<reference evidence="2" key="1">
    <citation type="journal article" date="2022" name="Nat. Commun.">
        <title>Chromosome evolution and the genetic basis of agronomically important traits in greater yam.</title>
        <authorList>
            <person name="Bredeson J.V."/>
            <person name="Lyons J.B."/>
            <person name="Oniyinde I.O."/>
            <person name="Okereke N.R."/>
            <person name="Kolade O."/>
            <person name="Nnabue I."/>
            <person name="Nwadili C.O."/>
            <person name="Hribova E."/>
            <person name="Parker M."/>
            <person name="Nwogha J."/>
            <person name="Shu S."/>
            <person name="Carlson J."/>
            <person name="Kariba R."/>
            <person name="Muthemba S."/>
            <person name="Knop K."/>
            <person name="Barton G.J."/>
            <person name="Sherwood A.V."/>
            <person name="Lopez-Montes A."/>
            <person name="Asiedu R."/>
            <person name="Jamnadass R."/>
            <person name="Muchugi A."/>
            <person name="Goodstein D."/>
            <person name="Egesi C.N."/>
            <person name="Featherston J."/>
            <person name="Asfaw A."/>
            <person name="Simpson G.G."/>
            <person name="Dolezel J."/>
            <person name="Hendre P.S."/>
            <person name="Van Deynze A."/>
            <person name="Kumar P.L."/>
            <person name="Obidiegwu J.E."/>
            <person name="Bhattacharjee R."/>
            <person name="Rokhsar D.S."/>
        </authorList>
    </citation>
    <scope>NUCLEOTIDE SEQUENCE [LARGE SCALE GENOMIC DNA]</scope>
    <source>
        <strain evidence="2">cv. TDa95/00328</strain>
    </source>
</reference>
<name>A0ACB7VV58_DIOAL</name>
<evidence type="ECO:0000313" key="2">
    <source>
        <dbReference type="Proteomes" id="UP000827976"/>
    </source>
</evidence>
<protein>
    <submittedName>
        <fullName evidence="1">HCP-like protein</fullName>
    </submittedName>
</protein>
<organism evidence="1 2">
    <name type="scientific">Dioscorea alata</name>
    <name type="common">Purple yam</name>
    <dbReference type="NCBI Taxonomy" id="55571"/>
    <lineage>
        <taxon>Eukaryota</taxon>
        <taxon>Viridiplantae</taxon>
        <taxon>Streptophyta</taxon>
        <taxon>Embryophyta</taxon>
        <taxon>Tracheophyta</taxon>
        <taxon>Spermatophyta</taxon>
        <taxon>Magnoliopsida</taxon>
        <taxon>Liliopsida</taxon>
        <taxon>Dioscoreales</taxon>
        <taxon>Dioscoreaceae</taxon>
        <taxon>Dioscorea</taxon>
    </lineage>
</organism>
<accession>A0ACB7VV58</accession>
<proteinExistence type="predicted"/>
<evidence type="ECO:0000313" key="1">
    <source>
        <dbReference type="EMBL" id="KAH7678540.1"/>
    </source>
</evidence>
<comment type="caution">
    <text evidence="1">The sequence shown here is derived from an EMBL/GenBank/DDBJ whole genome shotgun (WGS) entry which is preliminary data.</text>
</comment>
<dbReference type="Proteomes" id="UP000827976">
    <property type="component" value="Chromosome 6"/>
</dbReference>
<gene>
    <name evidence="1" type="ORF">IHE45_06G003100</name>
</gene>
<dbReference type="EMBL" id="CM037016">
    <property type="protein sequence ID" value="KAH7678540.1"/>
    <property type="molecule type" value="Genomic_DNA"/>
</dbReference>